<dbReference type="Proteomes" id="UP001341281">
    <property type="component" value="Chromosome 01"/>
</dbReference>
<dbReference type="EMBL" id="CP144745">
    <property type="protein sequence ID" value="WVZ53617.1"/>
    <property type="molecule type" value="Genomic_DNA"/>
</dbReference>
<reference evidence="1 2" key="1">
    <citation type="submission" date="2024-02" db="EMBL/GenBank/DDBJ databases">
        <title>High-quality chromosome-scale genome assembly of Pensacola bahiagrass (Paspalum notatum Flugge var. saurae).</title>
        <authorList>
            <person name="Vega J.M."/>
            <person name="Podio M."/>
            <person name="Orjuela J."/>
            <person name="Siena L.A."/>
            <person name="Pessino S.C."/>
            <person name="Combes M.C."/>
            <person name="Mariac C."/>
            <person name="Albertini E."/>
            <person name="Pupilli F."/>
            <person name="Ortiz J.P.A."/>
            <person name="Leblanc O."/>
        </authorList>
    </citation>
    <scope>NUCLEOTIDE SEQUENCE [LARGE SCALE GENOMIC DNA]</scope>
    <source>
        <strain evidence="1">R1</strain>
        <tissue evidence="1">Leaf</tissue>
    </source>
</reference>
<gene>
    <name evidence="1" type="ORF">U9M48_004531</name>
</gene>
<accession>A0AAQ3PVB0</accession>
<name>A0AAQ3PVB0_PASNO</name>
<sequence length="118" mass="13178">MEKKTTTGTQLVGEKIHWDILMDSVIKRDFSESLLMWHIAMDLCCISSHSEPLTSAATEQPDVSESLSEYMPYLLVMQPKIYWQRRPASGAAVLLVGHRALTATPTTETPEGRMLLGT</sequence>
<keyword evidence="2" id="KW-1185">Reference proteome</keyword>
<proteinExistence type="predicted"/>
<dbReference type="AlphaFoldDB" id="A0AAQ3PVB0"/>
<organism evidence="1 2">
    <name type="scientific">Paspalum notatum var. saurae</name>
    <dbReference type="NCBI Taxonomy" id="547442"/>
    <lineage>
        <taxon>Eukaryota</taxon>
        <taxon>Viridiplantae</taxon>
        <taxon>Streptophyta</taxon>
        <taxon>Embryophyta</taxon>
        <taxon>Tracheophyta</taxon>
        <taxon>Spermatophyta</taxon>
        <taxon>Magnoliopsida</taxon>
        <taxon>Liliopsida</taxon>
        <taxon>Poales</taxon>
        <taxon>Poaceae</taxon>
        <taxon>PACMAD clade</taxon>
        <taxon>Panicoideae</taxon>
        <taxon>Andropogonodae</taxon>
        <taxon>Paspaleae</taxon>
        <taxon>Paspalinae</taxon>
        <taxon>Paspalum</taxon>
    </lineage>
</organism>
<evidence type="ECO:0000313" key="1">
    <source>
        <dbReference type="EMBL" id="WVZ53617.1"/>
    </source>
</evidence>
<protein>
    <submittedName>
        <fullName evidence="1">Uncharacterized protein</fullName>
    </submittedName>
</protein>
<evidence type="ECO:0000313" key="2">
    <source>
        <dbReference type="Proteomes" id="UP001341281"/>
    </source>
</evidence>